<organism evidence="2">
    <name type="scientific">Kwoniella pini CBS 10737</name>
    <dbReference type="NCBI Taxonomy" id="1296096"/>
    <lineage>
        <taxon>Eukaryota</taxon>
        <taxon>Fungi</taxon>
        <taxon>Dikarya</taxon>
        <taxon>Basidiomycota</taxon>
        <taxon>Agaricomycotina</taxon>
        <taxon>Tremellomycetes</taxon>
        <taxon>Tremellales</taxon>
        <taxon>Cryptococcaceae</taxon>
        <taxon>Kwoniella</taxon>
    </lineage>
</organism>
<name>A0A1B9I9I5_9TREE</name>
<feature type="region of interest" description="Disordered" evidence="1">
    <location>
        <begin position="172"/>
        <end position="191"/>
    </location>
</feature>
<dbReference type="AlphaFoldDB" id="A0A1B9I9I5"/>
<accession>A0A1B9I9I5</accession>
<gene>
    <name evidence="2" type="ORF">I206_01418</name>
</gene>
<reference evidence="2" key="2">
    <citation type="submission" date="2016-07" db="EMBL/GenBank/DDBJ databases">
        <title>Evolution of pathogenesis and genome organization in the Tremellales.</title>
        <authorList>
            <person name="Cuomo C."/>
            <person name="Litvintseva A."/>
            <person name="Heitman J."/>
            <person name="Chen Y."/>
            <person name="Sun S."/>
            <person name="Springer D."/>
            <person name="Dromer F."/>
            <person name="Young S."/>
            <person name="Zeng Q."/>
            <person name="Chapman S."/>
            <person name="Gujja S."/>
            <person name="Saif S."/>
            <person name="Birren B."/>
        </authorList>
    </citation>
    <scope>NUCLEOTIDE SEQUENCE</scope>
    <source>
        <strain evidence="2">CBS 10737</strain>
    </source>
</reference>
<sequence>MGNTFSTVKWESPTGGKFRIYSRFYDVYGLGNWKPVEVEERIVGHPAFERGKLSYAHIHVVILMVTSDQVGQCLVMVELKSNGTHEIEFRKQRAWKDKQVRFLDCALDGLPAPYHWWGLVIIRPHLRIAKEAADKIASATGRSVIISAQDPLSEIVQEKQIVKKKVTIAEEPQKKAASSGDKETEVEGKKVEMIVEETTTTVEKQPEVEAIAAGSEGSKKSQKKGKPLPEV</sequence>
<dbReference type="EMBL" id="KI894008">
    <property type="protein sequence ID" value="OCF52133.1"/>
    <property type="molecule type" value="Genomic_DNA"/>
</dbReference>
<reference evidence="2" key="1">
    <citation type="submission" date="2013-07" db="EMBL/GenBank/DDBJ databases">
        <title>The Genome Sequence of Cryptococcus pinus CBS10737.</title>
        <authorList>
            <consortium name="The Broad Institute Genome Sequencing Platform"/>
            <person name="Cuomo C."/>
            <person name="Litvintseva A."/>
            <person name="Chen Y."/>
            <person name="Heitman J."/>
            <person name="Sun S."/>
            <person name="Springer D."/>
            <person name="Dromer F."/>
            <person name="Young S.K."/>
            <person name="Zeng Q."/>
            <person name="Gargeya S."/>
            <person name="Fitzgerald M."/>
            <person name="Abouelleil A."/>
            <person name="Alvarado L."/>
            <person name="Berlin A.M."/>
            <person name="Chapman S.B."/>
            <person name="Dewar J."/>
            <person name="Goldberg J."/>
            <person name="Griggs A."/>
            <person name="Gujja S."/>
            <person name="Hansen M."/>
            <person name="Howarth C."/>
            <person name="Imamovic A."/>
            <person name="Larimer J."/>
            <person name="McCowan C."/>
            <person name="Murphy C."/>
            <person name="Pearson M."/>
            <person name="Priest M."/>
            <person name="Roberts A."/>
            <person name="Saif S."/>
            <person name="Shea T."/>
            <person name="Sykes S."/>
            <person name="Wortman J."/>
            <person name="Nusbaum C."/>
            <person name="Birren B."/>
        </authorList>
    </citation>
    <scope>NUCLEOTIDE SEQUENCE [LARGE SCALE GENOMIC DNA]</scope>
    <source>
        <strain evidence="2">CBS 10737</strain>
    </source>
</reference>
<feature type="compositionally biased region" description="Basic residues" evidence="1">
    <location>
        <begin position="220"/>
        <end position="231"/>
    </location>
</feature>
<protein>
    <submittedName>
        <fullName evidence="2">Uncharacterized protein</fullName>
    </submittedName>
</protein>
<dbReference type="OrthoDB" id="2563916at2759"/>
<proteinExistence type="predicted"/>
<evidence type="ECO:0000313" key="2">
    <source>
        <dbReference type="EMBL" id="OCF52133.1"/>
    </source>
</evidence>
<feature type="region of interest" description="Disordered" evidence="1">
    <location>
        <begin position="197"/>
        <end position="231"/>
    </location>
</feature>
<evidence type="ECO:0000256" key="1">
    <source>
        <dbReference type="SAM" id="MobiDB-lite"/>
    </source>
</evidence>